<feature type="region of interest" description="Disordered" evidence="9">
    <location>
        <begin position="668"/>
        <end position="717"/>
    </location>
</feature>
<comment type="caution">
    <text evidence="12">The sequence shown here is derived from an EMBL/GenBank/DDBJ whole genome shotgun (WGS) entry which is preliminary data.</text>
</comment>
<dbReference type="Pfam" id="PF11626">
    <property type="entry name" value="Rap1_C"/>
    <property type="match status" value="1"/>
</dbReference>
<keyword evidence="13" id="KW-1185">Reference proteome</keyword>
<comment type="similarity">
    <text evidence="1 8">Belongs to the RAP1 family.</text>
</comment>
<dbReference type="GO" id="GO:0070187">
    <property type="term" value="C:shelterin complex"/>
    <property type="evidence" value="ECO:0007669"/>
    <property type="project" value="TreeGrafter"/>
</dbReference>
<evidence type="ECO:0000313" key="13">
    <source>
        <dbReference type="Proteomes" id="UP000606974"/>
    </source>
</evidence>
<feature type="region of interest" description="Disordered" evidence="9">
    <location>
        <begin position="597"/>
        <end position="651"/>
    </location>
</feature>
<feature type="region of interest" description="Disordered" evidence="9">
    <location>
        <begin position="349"/>
        <end position="585"/>
    </location>
</feature>
<keyword evidence="4" id="KW-0805">Transcription regulation</keyword>
<dbReference type="OrthoDB" id="435460at2759"/>
<feature type="compositionally biased region" description="Basic and acidic residues" evidence="9">
    <location>
        <begin position="691"/>
        <end position="703"/>
    </location>
</feature>
<dbReference type="CDD" id="cd11655">
    <property type="entry name" value="rap1_myb-like"/>
    <property type="match status" value="1"/>
</dbReference>
<evidence type="ECO:0000256" key="8">
    <source>
        <dbReference type="RuleBase" id="RU367107"/>
    </source>
</evidence>
<evidence type="ECO:0000256" key="2">
    <source>
        <dbReference type="ARBA" id="ARBA00022454"/>
    </source>
</evidence>
<feature type="domain" description="TERF2-interacting telomeric protein 1 Myb" evidence="10">
    <location>
        <begin position="120"/>
        <end position="177"/>
    </location>
</feature>
<feature type="compositionally biased region" description="Basic and acidic residues" evidence="9">
    <location>
        <begin position="570"/>
        <end position="582"/>
    </location>
</feature>
<evidence type="ECO:0000256" key="3">
    <source>
        <dbReference type="ARBA" id="ARBA00022895"/>
    </source>
</evidence>
<dbReference type="PANTHER" id="PTHR16466:SF6">
    <property type="entry name" value="TELOMERIC REPEAT-BINDING FACTOR 2-INTERACTING PROTEIN 1"/>
    <property type="match status" value="1"/>
</dbReference>
<gene>
    <name evidence="12" type="ORF">GJ744_002529</name>
</gene>
<feature type="domain" description="TRF2-interacting telomeric protein/Rap1 C-terminal" evidence="11">
    <location>
        <begin position="737"/>
        <end position="808"/>
    </location>
</feature>
<evidence type="ECO:0000256" key="7">
    <source>
        <dbReference type="ARBA" id="ARBA00023242"/>
    </source>
</evidence>
<evidence type="ECO:0000256" key="9">
    <source>
        <dbReference type="SAM" id="MobiDB-lite"/>
    </source>
</evidence>
<dbReference type="InterPro" id="IPR039595">
    <property type="entry name" value="TE2IP/Rap1"/>
</dbReference>
<dbReference type="AlphaFoldDB" id="A0A8H7ABW1"/>
<dbReference type="InterPro" id="IPR038104">
    <property type="entry name" value="Rap1_C_sf"/>
</dbReference>
<feature type="compositionally biased region" description="Low complexity" evidence="9">
    <location>
        <begin position="410"/>
        <end position="423"/>
    </location>
</feature>
<protein>
    <recommendedName>
        <fullName evidence="8">DNA-binding protein RAP1</fullName>
    </recommendedName>
</protein>
<feature type="compositionally biased region" description="Basic residues" evidence="9">
    <location>
        <begin position="349"/>
        <end position="360"/>
    </location>
</feature>
<dbReference type="PANTHER" id="PTHR16466">
    <property type="entry name" value="TELOMERE REPEAT-BINDING FACTOR 2-INTERACTING PROTEIN 1"/>
    <property type="match status" value="1"/>
</dbReference>
<evidence type="ECO:0000259" key="10">
    <source>
        <dbReference type="Pfam" id="PF08914"/>
    </source>
</evidence>
<feature type="compositionally biased region" description="Low complexity" evidence="9">
    <location>
        <begin position="252"/>
        <end position="261"/>
    </location>
</feature>
<dbReference type="SUPFAM" id="SSF46689">
    <property type="entry name" value="Homeodomain-like"/>
    <property type="match status" value="1"/>
</dbReference>
<dbReference type="EMBL" id="JAACFV010000143">
    <property type="protein sequence ID" value="KAF7504271.1"/>
    <property type="molecule type" value="Genomic_DNA"/>
</dbReference>
<feature type="compositionally biased region" description="Low complexity" evidence="9">
    <location>
        <begin position="704"/>
        <end position="717"/>
    </location>
</feature>
<evidence type="ECO:0000256" key="1">
    <source>
        <dbReference type="ARBA" id="ARBA00010467"/>
    </source>
</evidence>
<feature type="region of interest" description="Disordered" evidence="9">
    <location>
        <begin position="173"/>
        <end position="292"/>
    </location>
</feature>
<dbReference type="InterPro" id="IPR015010">
    <property type="entry name" value="TERF2IP_Myb"/>
</dbReference>
<dbReference type="Proteomes" id="UP000606974">
    <property type="component" value="Unassembled WGS sequence"/>
</dbReference>
<dbReference type="GO" id="GO:0042162">
    <property type="term" value="F:telomeric DNA binding"/>
    <property type="evidence" value="ECO:0007669"/>
    <property type="project" value="TreeGrafter"/>
</dbReference>
<dbReference type="InterPro" id="IPR021661">
    <property type="entry name" value="Rap1_C"/>
</dbReference>
<feature type="compositionally biased region" description="Polar residues" evidence="9">
    <location>
        <begin position="173"/>
        <end position="188"/>
    </location>
</feature>
<keyword evidence="7 8" id="KW-0539">Nucleus</keyword>
<sequence>MAPTVVYKGIHNDQPNAEALFTGQKIWFSKTVPQRTRFIEDVKANGGEVVPLEKQADIRLYDHARKDTPPGMYSYRYVEYSVRKGQLEDLDAHKIGGLSSRAARPVGSVTWASKGTKTTFTAADDQMLRDWLKPYQGMKGSAGNVIYQQLEAANPRHTYQSWRDRWLKKLQYQNRDGMSNSKTGQQATAPREEKPSLTRTPLKASRSRIDGASDFPRIVVEVPVKESPRRKRGRPPKVRQGGSHGETIHVASSVTTTQSSTPMKSMRKESDSRPQLEMTPTSKQRSDAGSWEFSNEERNLLLAAAEAILEIPKDESGPAWEQMAEVYRSHTAEQWKSYFHEVIVPYHHKLQKKSQERKKKTSIDAAGTDGRHEEGDTTKAQSSRRKKGKSQTIETSSEDVRQDRNGDTVSTPPRSSPCQRSPSFTPQSPADWKSEADGNRPAPNQSRKRSPAKTSSQESAGSPDLGSPAHKMQHLRRISGVRQHESEDTEWTPLPSAKRRKLSLADNPVLEIQSTPEHTQESETLEDLLGTPTPRARRRPLHELERSFSPLYVTSDTADEDDHVPTASDRTSRRKETMEPETRTSPISVHLVSDHEPGITSSLSGPRDHKVDIASPGSPTPEFETAPDFSQNHEDTDRDEFETAAEQAQAAQRNFQPNTQAFISNASQHGEGSFDFGLPDPEGGWEAMDPDLNHGERSNRGERTTSPTPSTTSTSTSNLDIDSWVQLRVSEGKDIKLLLTAAEATNLHKTLADSVYESLERGRGIPTHVRGVWTKEDDGLLMGTDARGVERVERKHGATSVAERWECLHVWQD</sequence>
<dbReference type="InterPro" id="IPR009057">
    <property type="entry name" value="Homeodomain-like_sf"/>
</dbReference>
<dbReference type="Pfam" id="PF08914">
    <property type="entry name" value="Myb_Rap1"/>
    <property type="match status" value="1"/>
</dbReference>
<proteinExistence type="inferred from homology"/>
<evidence type="ECO:0000313" key="12">
    <source>
        <dbReference type="EMBL" id="KAF7504271.1"/>
    </source>
</evidence>
<accession>A0A8H7ABW1</accession>
<comment type="subcellular location">
    <subcellularLocation>
        <location evidence="8">Nucleus</location>
    </subcellularLocation>
    <subcellularLocation>
        <location evidence="8">Chromosome</location>
        <location evidence="8">Telomere</location>
    </subcellularLocation>
</comment>
<dbReference type="Gene3D" id="1.10.10.60">
    <property type="entry name" value="Homeodomain-like"/>
    <property type="match status" value="1"/>
</dbReference>
<keyword evidence="6" id="KW-0804">Transcription</keyword>
<dbReference type="GO" id="GO:0010833">
    <property type="term" value="P:telomere maintenance via telomere lengthening"/>
    <property type="evidence" value="ECO:0007669"/>
    <property type="project" value="UniProtKB-UniRule"/>
</dbReference>
<evidence type="ECO:0000256" key="5">
    <source>
        <dbReference type="ARBA" id="ARBA00023159"/>
    </source>
</evidence>
<keyword evidence="5" id="KW-0010">Activator</keyword>
<comment type="subunit">
    <text evidence="8">Homodimer.</text>
</comment>
<comment type="function">
    <text evidence="8">Involved in the regulation of telomere length, clustering and has a specific role in telomere position effect (TPE).</text>
</comment>
<evidence type="ECO:0000259" key="11">
    <source>
        <dbReference type="Pfam" id="PF11626"/>
    </source>
</evidence>
<dbReference type="Gene3D" id="1.10.10.2170">
    <property type="match status" value="1"/>
</dbReference>
<dbReference type="GO" id="GO:0031848">
    <property type="term" value="P:protection from non-homologous end joining at telomere"/>
    <property type="evidence" value="ECO:0007669"/>
    <property type="project" value="TreeGrafter"/>
</dbReference>
<name>A0A8H7ABW1_9EURO</name>
<evidence type="ECO:0000256" key="4">
    <source>
        <dbReference type="ARBA" id="ARBA00023015"/>
    </source>
</evidence>
<organism evidence="12 13">
    <name type="scientific">Endocarpon pusillum</name>
    <dbReference type="NCBI Taxonomy" id="364733"/>
    <lineage>
        <taxon>Eukaryota</taxon>
        <taxon>Fungi</taxon>
        <taxon>Dikarya</taxon>
        <taxon>Ascomycota</taxon>
        <taxon>Pezizomycotina</taxon>
        <taxon>Eurotiomycetes</taxon>
        <taxon>Chaetothyriomycetidae</taxon>
        <taxon>Verrucariales</taxon>
        <taxon>Verrucariaceae</taxon>
        <taxon>Endocarpon</taxon>
    </lineage>
</organism>
<evidence type="ECO:0000256" key="6">
    <source>
        <dbReference type="ARBA" id="ARBA00023163"/>
    </source>
</evidence>
<feature type="compositionally biased region" description="Basic residues" evidence="9">
    <location>
        <begin position="228"/>
        <end position="237"/>
    </location>
</feature>
<keyword evidence="2 8" id="KW-0158">Chromosome</keyword>
<reference evidence="12" key="1">
    <citation type="submission" date="2020-02" db="EMBL/GenBank/DDBJ databases">
        <authorList>
            <person name="Palmer J.M."/>
        </authorList>
    </citation>
    <scope>NUCLEOTIDE SEQUENCE</scope>
    <source>
        <strain evidence="12">EPUS1.4</strain>
        <tissue evidence="12">Thallus</tissue>
    </source>
</reference>
<keyword evidence="3 8" id="KW-0779">Telomere</keyword>